<dbReference type="SUPFAM" id="SSF81324">
    <property type="entry name" value="Voltage-gated potassium channels"/>
    <property type="match status" value="1"/>
</dbReference>
<dbReference type="RefSeq" id="WP_015747520.1">
    <property type="nucleotide sequence ID" value="NC_013235.1"/>
</dbReference>
<dbReference type="InterPro" id="IPR013099">
    <property type="entry name" value="K_chnl_dom"/>
</dbReference>
<comment type="subcellular location">
    <subcellularLocation>
        <location evidence="1">Cell membrane</location>
        <topology evidence="1">Multi-pass membrane protein</topology>
    </subcellularLocation>
</comment>
<dbReference type="Pfam" id="PF07885">
    <property type="entry name" value="Ion_trans_2"/>
    <property type="match status" value="1"/>
</dbReference>
<dbReference type="InterPro" id="IPR003148">
    <property type="entry name" value="RCK_N"/>
</dbReference>
<evidence type="ECO:0000259" key="3">
    <source>
        <dbReference type="PROSITE" id="PS51201"/>
    </source>
</evidence>
<dbReference type="eggNOG" id="COG1226">
    <property type="taxonomic scope" value="Bacteria"/>
</dbReference>
<dbReference type="PANTHER" id="PTHR43833">
    <property type="entry name" value="POTASSIUM CHANNEL PROTEIN 2-RELATED-RELATED"/>
    <property type="match status" value="1"/>
</dbReference>
<dbReference type="Gene3D" id="1.10.287.70">
    <property type="match status" value="1"/>
</dbReference>
<dbReference type="STRING" id="479431.Namu_2252"/>
<keyword evidence="5" id="KW-1185">Reference proteome</keyword>
<reference evidence="5" key="1">
    <citation type="submission" date="2009-09" db="EMBL/GenBank/DDBJ databases">
        <title>The complete genome of Nakamurella multipartita DSM 44233.</title>
        <authorList>
            <consortium name="US DOE Joint Genome Institute (JGI-PGF)"/>
            <person name="Lucas S."/>
            <person name="Copeland A."/>
            <person name="Lapidus A."/>
            <person name="Glavina del Rio T."/>
            <person name="Dalin E."/>
            <person name="Tice H."/>
            <person name="Bruce D."/>
            <person name="Goodwin L."/>
            <person name="Pitluck S."/>
            <person name="Kyrpides N."/>
            <person name="Mavromatis K."/>
            <person name="Ivanova N."/>
            <person name="Ovchinnikova G."/>
            <person name="Sims D."/>
            <person name="Meincke L."/>
            <person name="Brettin T."/>
            <person name="Detter J.C."/>
            <person name="Han C."/>
            <person name="Larimer F."/>
            <person name="Land M."/>
            <person name="Hauser L."/>
            <person name="Markowitz V."/>
            <person name="Cheng J.-F."/>
            <person name="Hugenholtz P."/>
            <person name="Woyke T."/>
            <person name="Wu D."/>
            <person name="Klenk H.-P."/>
            <person name="Eisen J.A."/>
        </authorList>
    </citation>
    <scope>NUCLEOTIDE SEQUENCE [LARGE SCALE GENOMIC DNA]</scope>
    <source>
        <strain evidence="5">ATCC 700099 / DSM 44233 / CIP 104796 / JCM 9543 / NBRC 105858 / Y-104</strain>
    </source>
</reference>
<dbReference type="EMBL" id="CP001737">
    <property type="protein sequence ID" value="ACV78629.1"/>
    <property type="molecule type" value="Genomic_DNA"/>
</dbReference>
<feature type="domain" description="RCK N-terminal" evidence="3">
    <location>
        <begin position="157"/>
        <end position="282"/>
    </location>
</feature>
<dbReference type="PROSITE" id="PS51201">
    <property type="entry name" value="RCK_N"/>
    <property type="match status" value="1"/>
</dbReference>
<gene>
    <name evidence="4" type="ordered locus">Namu_2252</name>
</gene>
<dbReference type="OrthoDB" id="9781411at2"/>
<accession>C8XJG4</accession>
<dbReference type="InterPro" id="IPR036291">
    <property type="entry name" value="NAD(P)-bd_dom_sf"/>
</dbReference>
<dbReference type="InterPro" id="IPR050721">
    <property type="entry name" value="Trk_Ktr_HKT_K-transport"/>
</dbReference>
<evidence type="ECO:0000313" key="5">
    <source>
        <dbReference type="Proteomes" id="UP000002218"/>
    </source>
</evidence>
<dbReference type="AlphaFoldDB" id="C8XJG4"/>
<evidence type="ECO:0000256" key="2">
    <source>
        <dbReference type="SAM" id="Phobius"/>
    </source>
</evidence>
<feature type="transmembrane region" description="Helical" evidence="2">
    <location>
        <begin position="111"/>
        <end position="135"/>
    </location>
</feature>
<protein>
    <submittedName>
        <fullName evidence="4">TrkA-N domain protein</fullName>
    </submittedName>
</protein>
<dbReference type="GO" id="GO:0005886">
    <property type="term" value="C:plasma membrane"/>
    <property type="evidence" value="ECO:0007669"/>
    <property type="project" value="UniProtKB-SubCell"/>
</dbReference>
<name>C8XJG4_NAKMY</name>
<evidence type="ECO:0000256" key="1">
    <source>
        <dbReference type="ARBA" id="ARBA00004651"/>
    </source>
</evidence>
<keyword evidence="2" id="KW-1133">Transmembrane helix</keyword>
<keyword evidence="2" id="KW-0472">Membrane</keyword>
<dbReference type="InParanoid" id="C8XJG4"/>
<dbReference type="HOGENOM" id="CLU_023787_0_0_11"/>
<sequence>MSNVLQVFWKQIFGDDDEPRPPRLRRRIEVDNEPAATATIFIVMRRMRAPLITLIVIFSVTVVGMSLIPAVDPEGRPYHMTIFESLYFMSYTASTIGYGELPYPFNADQRMWATISIYLLVIGWAYAIGSLLTLLQDRSFRSALALQRFRRKVRRLREPFLLFAGYGQTGELLGKAFDAMGQQFVVIDVKSDRIDSLDLVAFHADVPALTGDVRNPHHLAVAGLDNPYCSGVLALTSDDEVNLHVTMSAALLRPELPVIARVVSPAIEYRMQAFGSPSLVNPFDRFGDHLRLALRAPASYQLLTWLESGPGAPRPRRARPPTKGRWVLAGYGRFGKELVTDLQDEGLTVTIVDPLGSADNPAVIVGDASEPAILKQTDLATAVGFVAGTDNDTTNLSLVASARRINPTLFVAARQNQQASAPLFEAMRLDSLLVPTEVVAHEMYARLSTPLLWRFVQEIPAQGDDWAAKVMERITASCGRRLQELWKERLVAGEAPALRKCLAAGDVRLGDVLRDPDDRDRPLDIVALLVLRDDHAHLTPDPDFLLAADDELLLAGRSTDRRALEGTLYDDAVCEYVLHDRHLPSSWVWRKLARADQPRVQPPVPRR</sequence>
<organism evidence="4 5">
    <name type="scientific">Nakamurella multipartita (strain ATCC 700099 / DSM 44233 / CIP 104796 / JCM 9543 / NBRC 105858 / Y-104)</name>
    <name type="common">Microsphaera multipartita</name>
    <dbReference type="NCBI Taxonomy" id="479431"/>
    <lineage>
        <taxon>Bacteria</taxon>
        <taxon>Bacillati</taxon>
        <taxon>Actinomycetota</taxon>
        <taxon>Actinomycetes</taxon>
        <taxon>Nakamurellales</taxon>
        <taxon>Nakamurellaceae</taxon>
        <taxon>Nakamurella</taxon>
    </lineage>
</organism>
<feature type="transmembrane region" description="Helical" evidence="2">
    <location>
        <begin position="51"/>
        <end position="71"/>
    </location>
</feature>
<keyword evidence="2" id="KW-0812">Transmembrane</keyword>
<dbReference type="PANTHER" id="PTHR43833:SF9">
    <property type="entry name" value="POTASSIUM CHANNEL PROTEIN YUGO-RELATED"/>
    <property type="match status" value="1"/>
</dbReference>
<reference evidence="4 5" key="2">
    <citation type="journal article" date="2010" name="Stand. Genomic Sci.">
        <title>Complete genome sequence of Nakamurella multipartita type strain (Y-104).</title>
        <authorList>
            <person name="Tice H."/>
            <person name="Mayilraj S."/>
            <person name="Sims D."/>
            <person name="Lapidus A."/>
            <person name="Nolan M."/>
            <person name="Lucas S."/>
            <person name="Glavina Del Rio T."/>
            <person name="Copeland A."/>
            <person name="Cheng J.F."/>
            <person name="Meincke L."/>
            <person name="Bruce D."/>
            <person name="Goodwin L."/>
            <person name="Pitluck S."/>
            <person name="Ivanova N."/>
            <person name="Mavromatis K."/>
            <person name="Ovchinnikova G."/>
            <person name="Pati A."/>
            <person name="Chen A."/>
            <person name="Palaniappan K."/>
            <person name="Land M."/>
            <person name="Hauser L."/>
            <person name="Chang Y.J."/>
            <person name="Jeffries C.D."/>
            <person name="Detter J.C."/>
            <person name="Brettin T."/>
            <person name="Rohde M."/>
            <person name="Goker M."/>
            <person name="Bristow J."/>
            <person name="Eisen J.A."/>
            <person name="Markowitz V."/>
            <person name="Hugenholtz P."/>
            <person name="Kyrpides N.C."/>
            <person name="Klenk H.P."/>
            <person name="Chen F."/>
        </authorList>
    </citation>
    <scope>NUCLEOTIDE SEQUENCE [LARGE SCALE GENOMIC DNA]</scope>
    <source>
        <strain evidence="5">ATCC 700099 / DSM 44233 / CIP 104796 / JCM 9543 / NBRC 105858 / Y-104</strain>
    </source>
</reference>
<dbReference type="GO" id="GO:0006813">
    <property type="term" value="P:potassium ion transport"/>
    <property type="evidence" value="ECO:0007669"/>
    <property type="project" value="InterPro"/>
</dbReference>
<dbReference type="Pfam" id="PF02254">
    <property type="entry name" value="TrkA_N"/>
    <property type="match status" value="2"/>
</dbReference>
<evidence type="ECO:0000313" key="4">
    <source>
        <dbReference type="EMBL" id="ACV78629.1"/>
    </source>
</evidence>
<dbReference type="Proteomes" id="UP000002218">
    <property type="component" value="Chromosome"/>
</dbReference>
<dbReference type="SUPFAM" id="SSF51735">
    <property type="entry name" value="NAD(P)-binding Rossmann-fold domains"/>
    <property type="match status" value="2"/>
</dbReference>
<dbReference type="Gene3D" id="3.40.50.720">
    <property type="entry name" value="NAD(P)-binding Rossmann-like Domain"/>
    <property type="match status" value="2"/>
</dbReference>
<proteinExistence type="predicted"/>
<dbReference type="KEGG" id="nml:Namu_2252"/>